<dbReference type="Pfam" id="PF06114">
    <property type="entry name" value="Peptidase_M78"/>
    <property type="match status" value="1"/>
</dbReference>
<dbReference type="PANTHER" id="PTHR43236:SF1">
    <property type="entry name" value="BLL7220 PROTEIN"/>
    <property type="match status" value="1"/>
</dbReference>
<proteinExistence type="predicted"/>
<feature type="domain" description="IrrE N-terminal-like" evidence="1">
    <location>
        <begin position="76"/>
        <end position="216"/>
    </location>
</feature>
<dbReference type="Proteomes" id="UP000553981">
    <property type="component" value="Unassembled WGS sequence"/>
</dbReference>
<dbReference type="AlphaFoldDB" id="A0A7Y0UFA9"/>
<dbReference type="Gene3D" id="1.10.10.2910">
    <property type="match status" value="1"/>
</dbReference>
<dbReference type="RefSeq" id="WP_169755882.1">
    <property type="nucleotide sequence ID" value="NZ_JABCUE010000001.1"/>
</dbReference>
<dbReference type="PANTHER" id="PTHR43236">
    <property type="entry name" value="ANTITOXIN HIGA1"/>
    <property type="match status" value="1"/>
</dbReference>
<protein>
    <submittedName>
        <fullName evidence="2">ImmA/IrrE family metallo-endopeptidase</fullName>
    </submittedName>
</protein>
<accession>A0A7Y0UFA9</accession>
<evidence type="ECO:0000259" key="1">
    <source>
        <dbReference type="Pfam" id="PF06114"/>
    </source>
</evidence>
<reference evidence="2 3" key="1">
    <citation type="submission" date="2020-04" db="EMBL/GenBank/DDBJ databases">
        <title>Antimicrobial susceptibility and clonality of vaginal-derived multi-drug resistant Mobiluncus isolates in China.</title>
        <authorList>
            <person name="Zhang X."/>
        </authorList>
    </citation>
    <scope>NUCLEOTIDE SEQUENCE [LARGE SCALE GENOMIC DNA]</scope>
    <source>
        <strain evidence="2 3">19</strain>
    </source>
</reference>
<comment type="caution">
    <text evidence="2">The sequence shown here is derived from an EMBL/GenBank/DDBJ whole genome shotgun (WGS) entry which is preliminary data.</text>
</comment>
<evidence type="ECO:0000313" key="3">
    <source>
        <dbReference type="Proteomes" id="UP000553981"/>
    </source>
</evidence>
<organism evidence="2 3">
    <name type="scientific">Mobiluncus curtisii</name>
    <dbReference type="NCBI Taxonomy" id="2051"/>
    <lineage>
        <taxon>Bacteria</taxon>
        <taxon>Bacillati</taxon>
        <taxon>Actinomycetota</taxon>
        <taxon>Actinomycetes</taxon>
        <taxon>Actinomycetales</taxon>
        <taxon>Actinomycetaceae</taxon>
        <taxon>Mobiluncus</taxon>
    </lineage>
</organism>
<gene>
    <name evidence="2" type="ORF">HHJ67_00775</name>
</gene>
<evidence type="ECO:0000313" key="2">
    <source>
        <dbReference type="EMBL" id="NMW86296.1"/>
    </source>
</evidence>
<dbReference type="InterPro" id="IPR010359">
    <property type="entry name" value="IrrE_HExxH"/>
</dbReference>
<dbReference type="InterPro" id="IPR052345">
    <property type="entry name" value="Rad_response_metalloprotease"/>
</dbReference>
<dbReference type="EMBL" id="JABCUI010000001">
    <property type="protein sequence ID" value="NMW86296.1"/>
    <property type="molecule type" value="Genomic_DNA"/>
</dbReference>
<name>A0A7Y0UFA9_9ACTO</name>
<sequence length="223" mass="25438">MSLEPPYKSKETLDTKAERVLKKYRNGEHLRKPMPLDVDDFAEFYLNATIDYQRLSTDGSILGMSVFQEMSTPVVNQHGHKIDVSFPAQTIVIDHEALSDSPESRLRFTVAHECAHLILHRNIYYRDPSVRYASEGGYRPFTISSENALGKDFNRAEFQANYLGAALLMPRDTFCDSYKQLVPTSWYELTESQKRSVITNLSDTFETSLMAVSIRIDNLKLAA</sequence>